<comment type="caution">
    <text evidence="2">The sequence shown here is derived from an EMBL/GenBank/DDBJ whole genome shotgun (WGS) entry which is preliminary data.</text>
</comment>
<accession>A0AAD7H5Z6</accession>
<keyword evidence="1" id="KW-1133">Transmembrane helix</keyword>
<dbReference type="Proteomes" id="UP001215598">
    <property type="component" value="Unassembled WGS sequence"/>
</dbReference>
<feature type="transmembrane region" description="Helical" evidence="1">
    <location>
        <begin position="12"/>
        <end position="37"/>
    </location>
</feature>
<proteinExistence type="predicted"/>
<gene>
    <name evidence="2" type="ORF">B0H16DRAFT_1623609</name>
</gene>
<protein>
    <submittedName>
        <fullName evidence="2">Uncharacterized protein</fullName>
    </submittedName>
</protein>
<keyword evidence="1" id="KW-0472">Membrane</keyword>
<dbReference type="EMBL" id="JARKIB010000358">
    <property type="protein sequence ID" value="KAJ7712750.1"/>
    <property type="molecule type" value="Genomic_DNA"/>
</dbReference>
<evidence type="ECO:0000256" key="1">
    <source>
        <dbReference type="SAM" id="Phobius"/>
    </source>
</evidence>
<dbReference type="AlphaFoldDB" id="A0AAD7H5Z6"/>
<keyword evidence="3" id="KW-1185">Reference proteome</keyword>
<name>A0AAD7H5Z6_9AGAR</name>
<evidence type="ECO:0000313" key="2">
    <source>
        <dbReference type="EMBL" id="KAJ7712750.1"/>
    </source>
</evidence>
<keyword evidence="1" id="KW-0812">Transmembrane</keyword>
<organism evidence="2 3">
    <name type="scientific">Mycena metata</name>
    <dbReference type="NCBI Taxonomy" id="1033252"/>
    <lineage>
        <taxon>Eukaryota</taxon>
        <taxon>Fungi</taxon>
        <taxon>Dikarya</taxon>
        <taxon>Basidiomycota</taxon>
        <taxon>Agaricomycotina</taxon>
        <taxon>Agaricomycetes</taxon>
        <taxon>Agaricomycetidae</taxon>
        <taxon>Agaricales</taxon>
        <taxon>Marasmiineae</taxon>
        <taxon>Mycenaceae</taxon>
        <taxon>Mycena</taxon>
    </lineage>
</organism>
<sequence length="84" mass="9504">MINFWIGNAPGFFRVIRTLLSIVKICALVTVLTCFSVPLRLHPHFRETGASAGSEETWSSAIDRLYRTSICLRFRQDAKVAYSP</sequence>
<evidence type="ECO:0000313" key="3">
    <source>
        <dbReference type="Proteomes" id="UP001215598"/>
    </source>
</evidence>
<reference evidence="2" key="1">
    <citation type="submission" date="2023-03" db="EMBL/GenBank/DDBJ databases">
        <title>Massive genome expansion in bonnet fungi (Mycena s.s.) driven by repeated elements and novel gene families across ecological guilds.</title>
        <authorList>
            <consortium name="Lawrence Berkeley National Laboratory"/>
            <person name="Harder C.B."/>
            <person name="Miyauchi S."/>
            <person name="Viragh M."/>
            <person name="Kuo A."/>
            <person name="Thoen E."/>
            <person name="Andreopoulos B."/>
            <person name="Lu D."/>
            <person name="Skrede I."/>
            <person name="Drula E."/>
            <person name="Henrissat B."/>
            <person name="Morin E."/>
            <person name="Kohler A."/>
            <person name="Barry K."/>
            <person name="LaButti K."/>
            <person name="Morin E."/>
            <person name="Salamov A."/>
            <person name="Lipzen A."/>
            <person name="Mereny Z."/>
            <person name="Hegedus B."/>
            <person name="Baldrian P."/>
            <person name="Stursova M."/>
            <person name="Weitz H."/>
            <person name="Taylor A."/>
            <person name="Grigoriev I.V."/>
            <person name="Nagy L.G."/>
            <person name="Martin F."/>
            <person name="Kauserud H."/>
        </authorList>
    </citation>
    <scope>NUCLEOTIDE SEQUENCE</scope>
    <source>
        <strain evidence="2">CBHHK182m</strain>
    </source>
</reference>